<dbReference type="GeneID" id="118405517"/>
<dbReference type="InterPro" id="IPR036236">
    <property type="entry name" value="Znf_C2H2_sf"/>
</dbReference>
<keyword evidence="5" id="KW-0862">Zinc</keyword>
<dbReference type="KEGG" id="bfo:118405517"/>
<dbReference type="Gene3D" id="3.30.160.60">
    <property type="entry name" value="Classic Zinc Finger"/>
    <property type="match status" value="4"/>
</dbReference>
<keyword evidence="6" id="KW-0539">Nucleus</keyword>
<keyword evidence="2" id="KW-0479">Metal-binding</keyword>
<dbReference type="FunFam" id="3.30.160.60:FF:001498">
    <property type="entry name" value="Zinc finger protein 404"/>
    <property type="match status" value="1"/>
</dbReference>
<evidence type="ECO:0000256" key="3">
    <source>
        <dbReference type="ARBA" id="ARBA00022737"/>
    </source>
</evidence>
<dbReference type="InterPro" id="IPR050331">
    <property type="entry name" value="Zinc_finger"/>
</dbReference>
<evidence type="ECO:0000313" key="9">
    <source>
        <dbReference type="Proteomes" id="UP000001554"/>
    </source>
</evidence>
<dbReference type="PANTHER" id="PTHR16515:SF57">
    <property type="entry name" value="ZINC FINGER PROTEIN 154-LIKE"/>
    <property type="match status" value="1"/>
</dbReference>
<keyword evidence="9" id="KW-1185">Reference proteome</keyword>
<keyword evidence="3" id="KW-0677">Repeat</keyword>
<dbReference type="SUPFAM" id="SSF57667">
    <property type="entry name" value="beta-beta-alpha zinc fingers"/>
    <property type="match status" value="2"/>
</dbReference>
<feature type="domain" description="C2H2-type" evidence="8">
    <location>
        <begin position="91"/>
        <end position="118"/>
    </location>
</feature>
<feature type="domain" description="C2H2-type" evidence="8">
    <location>
        <begin position="35"/>
        <end position="62"/>
    </location>
</feature>
<evidence type="ECO:0000256" key="7">
    <source>
        <dbReference type="PROSITE-ProRule" id="PRU00042"/>
    </source>
</evidence>
<dbReference type="GO" id="GO:0005634">
    <property type="term" value="C:nucleus"/>
    <property type="evidence" value="ECO:0000318"/>
    <property type="project" value="GO_Central"/>
</dbReference>
<dbReference type="FunFam" id="3.30.160.60:FF:000742">
    <property type="entry name" value="Uncharacterized protein"/>
    <property type="match status" value="1"/>
</dbReference>
<dbReference type="FunFam" id="3.30.160.60:FF:000918">
    <property type="entry name" value="Zinc finger protein"/>
    <property type="match status" value="1"/>
</dbReference>
<dbReference type="GO" id="GO:0008270">
    <property type="term" value="F:zinc ion binding"/>
    <property type="evidence" value="ECO:0007669"/>
    <property type="project" value="UniProtKB-KW"/>
</dbReference>
<organism evidence="9 10">
    <name type="scientific">Branchiostoma floridae</name>
    <name type="common">Florida lancelet</name>
    <name type="synonym">Amphioxus</name>
    <dbReference type="NCBI Taxonomy" id="7739"/>
    <lineage>
        <taxon>Eukaryota</taxon>
        <taxon>Metazoa</taxon>
        <taxon>Chordata</taxon>
        <taxon>Cephalochordata</taxon>
        <taxon>Leptocardii</taxon>
        <taxon>Amphioxiformes</taxon>
        <taxon>Branchiostomatidae</taxon>
        <taxon>Branchiostoma</taxon>
    </lineage>
</organism>
<dbReference type="OrthoDB" id="8922241at2759"/>
<evidence type="ECO:0000256" key="2">
    <source>
        <dbReference type="ARBA" id="ARBA00022723"/>
    </source>
</evidence>
<dbReference type="PROSITE" id="PS00028">
    <property type="entry name" value="ZINC_FINGER_C2H2_1"/>
    <property type="match status" value="4"/>
</dbReference>
<accession>A0A9J7HMF7</accession>
<dbReference type="Pfam" id="PF00096">
    <property type="entry name" value="zf-C2H2"/>
    <property type="match status" value="4"/>
</dbReference>
<comment type="subcellular location">
    <subcellularLocation>
        <location evidence="1">Nucleus</location>
    </subcellularLocation>
</comment>
<name>A0A9J7HMF7_BRAFL</name>
<dbReference type="SMART" id="SM00355">
    <property type="entry name" value="ZnF_C2H2"/>
    <property type="match status" value="4"/>
</dbReference>
<reference evidence="9" key="1">
    <citation type="journal article" date="2020" name="Nat. Ecol. Evol.">
        <title>Deeply conserved synteny resolves early events in vertebrate evolution.</title>
        <authorList>
            <person name="Simakov O."/>
            <person name="Marletaz F."/>
            <person name="Yue J.X."/>
            <person name="O'Connell B."/>
            <person name="Jenkins J."/>
            <person name="Brandt A."/>
            <person name="Calef R."/>
            <person name="Tung C.H."/>
            <person name="Huang T.K."/>
            <person name="Schmutz J."/>
            <person name="Satoh N."/>
            <person name="Yu J.K."/>
            <person name="Putnam N.H."/>
            <person name="Green R.E."/>
            <person name="Rokhsar D.S."/>
        </authorList>
    </citation>
    <scope>NUCLEOTIDE SEQUENCE [LARGE SCALE GENOMIC DNA]</scope>
    <source>
        <strain evidence="9">S238N-H82</strain>
    </source>
</reference>
<reference evidence="10" key="2">
    <citation type="submission" date="2025-08" db="UniProtKB">
        <authorList>
            <consortium name="RefSeq"/>
        </authorList>
    </citation>
    <scope>IDENTIFICATION</scope>
    <source>
        <strain evidence="10">S238N-H82</strain>
        <tissue evidence="10">Testes</tissue>
    </source>
</reference>
<feature type="domain" description="C2H2-type" evidence="8">
    <location>
        <begin position="63"/>
        <end position="90"/>
    </location>
</feature>
<feature type="domain" description="C2H2-type" evidence="8">
    <location>
        <begin position="119"/>
        <end position="146"/>
    </location>
</feature>
<dbReference type="GO" id="GO:0010468">
    <property type="term" value="P:regulation of gene expression"/>
    <property type="evidence" value="ECO:0000318"/>
    <property type="project" value="GO_Central"/>
</dbReference>
<dbReference type="AlphaFoldDB" id="A0A9J7HMF7"/>
<evidence type="ECO:0000256" key="5">
    <source>
        <dbReference type="ARBA" id="ARBA00022833"/>
    </source>
</evidence>
<keyword evidence="4 7" id="KW-0863">Zinc-finger</keyword>
<dbReference type="Proteomes" id="UP000001554">
    <property type="component" value="Chromosome 18"/>
</dbReference>
<gene>
    <name evidence="10" type="primary">LOC118405517</name>
</gene>
<dbReference type="InterPro" id="IPR013087">
    <property type="entry name" value="Znf_C2H2_type"/>
</dbReference>
<evidence type="ECO:0000313" key="10">
    <source>
        <dbReference type="RefSeq" id="XP_035660912.1"/>
    </source>
</evidence>
<dbReference type="FunFam" id="3.30.160.60:FF:001197">
    <property type="entry name" value="Uncharacterized protein"/>
    <property type="match status" value="1"/>
</dbReference>
<sequence length="291" mass="34064">MAQRDLPDPYLPQPSLDILKDNWSPALTISKVLRMRCEVCGRQFSRADNLARHMHIHTGEKPYRCVECSRQFSRRDHLKTHMLTHMGEKPYKCEECSRQFSQHSGLQKHLLTHTGEKPYRCEKCSKQFRQLIHLKTHMRTHTGRTGRGHSRTRHDTSFTPGLVREVRRAKLNSYKCEYQRRCARFRDELGLQDNLFFPERDMCYCPSCHERRGDIEIYQRGNPPKPYVLPLGWSRFALQVPLPQVKLPRGGTVAAFDRWHICFHGTLRDNIKPILETGGLRRPGDDIFSGS</sequence>
<proteinExistence type="predicted"/>
<dbReference type="PROSITE" id="PS50157">
    <property type="entry name" value="ZINC_FINGER_C2H2_2"/>
    <property type="match status" value="4"/>
</dbReference>
<protein>
    <submittedName>
        <fullName evidence="10">Zinc finger protein 233-like</fullName>
    </submittedName>
</protein>
<dbReference type="RefSeq" id="XP_035660912.1">
    <property type="nucleotide sequence ID" value="XM_035805019.1"/>
</dbReference>
<evidence type="ECO:0000259" key="8">
    <source>
        <dbReference type="PROSITE" id="PS50157"/>
    </source>
</evidence>
<dbReference type="PANTHER" id="PTHR16515">
    <property type="entry name" value="PR DOMAIN ZINC FINGER PROTEIN"/>
    <property type="match status" value="1"/>
</dbReference>
<evidence type="ECO:0000256" key="6">
    <source>
        <dbReference type="ARBA" id="ARBA00023242"/>
    </source>
</evidence>
<evidence type="ECO:0000256" key="1">
    <source>
        <dbReference type="ARBA" id="ARBA00004123"/>
    </source>
</evidence>
<evidence type="ECO:0000256" key="4">
    <source>
        <dbReference type="ARBA" id="ARBA00022771"/>
    </source>
</evidence>